<dbReference type="Gene3D" id="3.60.10.10">
    <property type="entry name" value="Endonuclease/exonuclease/phosphatase"/>
    <property type="match status" value="1"/>
</dbReference>
<dbReference type="SUPFAM" id="SSF56219">
    <property type="entry name" value="DNase I-like"/>
    <property type="match status" value="1"/>
</dbReference>
<dbReference type="STRING" id="929713.NIASO_08880"/>
<gene>
    <name evidence="1" type="ORF">NIASO_08880</name>
</gene>
<keyword evidence="2" id="KW-1185">Reference proteome</keyword>
<dbReference type="InterPro" id="IPR036691">
    <property type="entry name" value="Endo/exonu/phosph_ase_sf"/>
</dbReference>
<evidence type="ECO:0000313" key="1">
    <source>
        <dbReference type="EMBL" id="AHF17501.1"/>
    </source>
</evidence>
<evidence type="ECO:0000313" key="2">
    <source>
        <dbReference type="Proteomes" id="UP000003586"/>
    </source>
</evidence>
<dbReference type="AlphaFoldDB" id="W0F809"/>
<proteinExistence type="predicted"/>
<organism evidence="1 2">
    <name type="scientific">Niabella soli DSM 19437</name>
    <dbReference type="NCBI Taxonomy" id="929713"/>
    <lineage>
        <taxon>Bacteria</taxon>
        <taxon>Pseudomonadati</taxon>
        <taxon>Bacteroidota</taxon>
        <taxon>Chitinophagia</taxon>
        <taxon>Chitinophagales</taxon>
        <taxon>Chitinophagaceae</taxon>
        <taxon>Niabella</taxon>
    </lineage>
</organism>
<name>W0F809_9BACT</name>
<dbReference type="Proteomes" id="UP000003586">
    <property type="component" value="Chromosome"/>
</dbReference>
<reference evidence="1 2" key="1">
    <citation type="submission" date="2013-12" db="EMBL/GenBank/DDBJ databases">
        <authorList>
            <consortium name="DOE Joint Genome Institute"/>
            <person name="Eisen J."/>
            <person name="Huntemann M."/>
            <person name="Han J."/>
            <person name="Chen A."/>
            <person name="Kyrpides N."/>
            <person name="Mavromatis K."/>
            <person name="Markowitz V."/>
            <person name="Palaniappan K."/>
            <person name="Ivanova N."/>
            <person name="Schaumberg A."/>
            <person name="Pati A."/>
            <person name="Liolios K."/>
            <person name="Nordberg H.P."/>
            <person name="Cantor M.N."/>
            <person name="Hua S.X."/>
            <person name="Woyke T."/>
        </authorList>
    </citation>
    <scope>NUCLEOTIDE SEQUENCE [LARGE SCALE GENOMIC DNA]</scope>
    <source>
        <strain evidence="2">DSM 19437</strain>
    </source>
</reference>
<dbReference type="KEGG" id="nso:NIASO_08880"/>
<dbReference type="eggNOG" id="COG2374">
    <property type="taxonomic scope" value="Bacteria"/>
</dbReference>
<protein>
    <recommendedName>
        <fullName evidence="3">Endonuclease</fullName>
    </recommendedName>
</protein>
<dbReference type="EMBL" id="CP007035">
    <property type="protein sequence ID" value="AHF17501.1"/>
    <property type="molecule type" value="Genomic_DNA"/>
</dbReference>
<dbReference type="HOGENOM" id="CLU_876691_0_0_10"/>
<sequence length="317" mass="35945">MKNNTMKHLIPALVLFICWSCKKQIPQKTGAPVPEEDTTQLIHYHKDLTIVNWNIEWFGAVEFKGNPDQQETNVGKILKYLNADLFGICEVVDTARFGRMIRQNLGTDFKYVISAYPAIDQQLAFVYNRNIFRKVQVRPFMALSATAYSNFASGRFPLLLKAEATVNDARKNIFFILVHAKADKDLNAYAKRLNGAIELKDSMDTYFNNENCMILGDYNDNLDTSISTRQRSPYQNFLDDNGHYLAVTLPLNTAGNQSTINYANSVIDQQIVSGALKRWYMPHSAKIRTDVTAVVPDYTSNSASDHYPVSSVYRIAN</sequence>
<accession>W0F809</accession>
<evidence type="ECO:0008006" key="3">
    <source>
        <dbReference type="Google" id="ProtNLM"/>
    </source>
</evidence>